<comment type="caution">
    <text evidence="3">The sequence shown here is derived from an EMBL/GenBank/DDBJ whole genome shotgun (WGS) entry which is preliminary data.</text>
</comment>
<organism evidence="3 4">
    <name type="scientific">Clydaea vesicula</name>
    <dbReference type="NCBI Taxonomy" id="447962"/>
    <lineage>
        <taxon>Eukaryota</taxon>
        <taxon>Fungi</taxon>
        <taxon>Fungi incertae sedis</taxon>
        <taxon>Chytridiomycota</taxon>
        <taxon>Chytridiomycota incertae sedis</taxon>
        <taxon>Chytridiomycetes</taxon>
        <taxon>Lobulomycetales</taxon>
        <taxon>Lobulomycetaceae</taxon>
        <taxon>Clydaea</taxon>
    </lineage>
</organism>
<accession>A0AAD5U2A7</accession>
<sequence length="279" mass="31506">MAALFKLFFVRPNGTSVGSYDFSAKNPVSLNHVKIEMSAKTGYAHITNLSSSVGTLLNNTSLEVKTLLKNEDVFSLSGKNFRFEYTIESLEMQSKTKNPLTSTNTKKRKYHFDLVSSPKRLRSASRIKPTLVEVDKENTCPLPIQKSSGEKRNVRGKKKVHFSRYVEVKVFHSATLEDLSPTEVYRKSLKQTTLVELAPPITQKNSKKRKLVKEGREPAKDVLVATKAGLKRGRSQVKVDVKERTNTKVEQQRSEELKKVSTGTESCFSVNGRVLRKRK</sequence>
<dbReference type="Proteomes" id="UP001211065">
    <property type="component" value="Unassembled WGS sequence"/>
</dbReference>
<gene>
    <name evidence="3" type="ORF">HK099_003188</name>
</gene>
<feature type="compositionally biased region" description="Basic and acidic residues" evidence="1">
    <location>
        <begin position="237"/>
        <end position="256"/>
    </location>
</feature>
<dbReference type="AlphaFoldDB" id="A0AAD5U2A7"/>
<dbReference type="Pfam" id="PF00498">
    <property type="entry name" value="FHA"/>
    <property type="match status" value="1"/>
</dbReference>
<dbReference type="Gene3D" id="2.60.200.20">
    <property type="match status" value="1"/>
</dbReference>
<keyword evidence="4" id="KW-1185">Reference proteome</keyword>
<dbReference type="SUPFAM" id="SSF49879">
    <property type="entry name" value="SMAD/FHA domain"/>
    <property type="match status" value="1"/>
</dbReference>
<proteinExistence type="predicted"/>
<evidence type="ECO:0000313" key="4">
    <source>
        <dbReference type="Proteomes" id="UP001211065"/>
    </source>
</evidence>
<name>A0AAD5U2A7_9FUNG</name>
<evidence type="ECO:0000256" key="1">
    <source>
        <dbReference type="SAM" id="MobiDB-lite"/>
    </source>
</evidence>
<feature type="domain" description="FHA" evidence="2">
    <location>
        <begin position="28"/>
        <end position="76"/>
    </location>
</feature>
<reference evidence="3" key="1">
    <citation type="submission" date="2020-05" db="EMBL/GenBank/DDBJ databases">
        <title>Phylogenomic resolution of chytrid fungi.</title>
        <authorList>
            <person name="Stajich J.E."/>
            <person name="Amses K."/>
            <person name="Simmons R."/>
            <person name="Seto K."/>
            <person name="Myers J."/>
            <person name="Bonds A."/>
            <person name="Quandt C.A."/>
            <person name="Barry K."/>
            <person name="Liu P."/>
            <person name="Grigoriev I."/>
            <person name="Longcore J.E."/>
            <person name="James T.Y."/>
        </authorList>
    </citation>
    <scope>NUCLEOTIDE SEQUENCE</scope>
    <source>
        <strain evidence="3">JEL0476</strain>
    </source>
</reference>
<evidence type="ECO:0000313" key="3">
    <source>
        <dbReference type="EMBL" id="KAJ3221736.1"/>
    </source>
</evidence>
<evidence type="ECO:0000259" key="2">
    <source>
        <dbReference type="Pfam" id="PF00498"/>
    </source>
</evidence>
<dbReference type="InterPro" id="IPR000253">
    <property type="entry name" value="FHA_dom"/>
</dbReference>
<dbReference type="EMBL" id="JADGJW010000212">
    <property type="protein sequence ID" value="KAJ3221736.1"/>
    <property type="molecule type" value="Genomic_DNA"/>
</dbReference>
<feature type="region of interest" description="Disordered" evidence="1">
    <location>
        <begin position="234"/>
        <end position="256"/>
    </location>
</feature>
<protein>
    <recommendedName>
        <fullName evidence="2">FHA domain-containing protein</fullName>
    </recommendedName>
</protein>
<dbReference type="InterPro" id="IPR008984">
    <property type="entry name" value="SMAD_FHA_dom_sf"/>
</dbReference>